<reference evidence="1" key="1">
    <citation type="submission" date="2022-06" db="EMBL/GenBank/DDBJ databases">
        <title>Diverse halophilic archaea isolated from saline environments.</title>
        <authorList>
            <person name="Cui H.-L."/>
        </authorList>
    </citation>
    <scope>NUCLEOTIDE SEQUENCE</scope>
    <source>
        <strain evidence="1">WLHS1</strain>
    </source>
</reference>
<dbReference type="KEGG" id="sawl:NGM29_03665"/>
<dbReference type="AlphaFoldDB" id="A0A9E7NEI4"/>
<proteinExistence type="predicted"/>
<name>A0A9E7NEI4_9EURY</name>
<organism evidence="1 2">
    <name type="scientific">Natronosalvus rutilus</name>
    <dbReference type="NCBI Taxonomy" id="2953753"/>
    <lineage>
        <taxon>Archaea</taxon>
        <taxon>Methanobacteriati</taxon>
        <taxon>Methanobacteriota</taxon>
        <taxon>Stenosarchaea group</taxon>
        <taxon>Halobacteria</taxon>
        <taxon>Halobacteriales</taxon>
        <taxon>Natrialbaceae</taxon>
        <taxon>Natronosalvus</taxon>
    </lineage>
</organism>
<dbReference type="Proteomes" id="UP001056855">
    <property type="component" value="Chromosome"/>
</dbReference>
<keyword evidence="2" id="KW-1185">Reference proteome</keyword>
<evidence type="ECO:0000313" key="2">
    <source>
        <dbReference type="Proteomes" id="UP001056855"/>
    </source>
</evidence>
<accession>A0A9E7NEI4</accession>
<protein>
    <submittedName>
        <fullName evidence="1">Uncharacterized protein</fullName>
    </submittedName>
</protein>
<sequence>MPVRAFAEADGVSRADAHVLENVVSLCLPCHRRAEFSQISVETLRADAGLGTA</sequence>
<evidence type="ECO:0000313" key="1">
    <source>
        <dbReference type="EMBL" id="UTF55413.1"/>
    </source>
</evidence>
<dbReference type="EMBL" id="CP100355">
    <property type="protein sequence ID" value="UTF55413.1"/>
    <property type="molecule type" value="Genomic_DNA"/>
</dbReference>
<gene>
    <name evidence="1" type="ORF">NGM29_03665</name>
</gene>